<name>A0A381XEU5_9ZZZZ</name>
<evidence type="ECO:0008006" key="9">
    <source>
        <dbReference type="Google" id="ProtNLM"/>
    </source>
</evidence>
<evidence type="ECO:0000259" key="7">
    <source>
        <dbReference type="PROSITE" id="PS51202"/>
    </source>
</evidence>
<evidence type="ECO:0000256" key="1">
    <source>
        <dbReference type="ARBA" id="ARBA00022448"/>
    </source>
</evidence>
<dbReference type="InterPro" id="IPR036721">
    <property type="entry name" value="RCK_C_sf"/>
</dbReference>
<dbReference type="Pfam" id="PF02254">
    <property type="entry name" value="TrkA_N"/>
    <property type="match status" value="2"/>
</dbReference>
<keyword evidence="1" id="KW-0813">Transport</keyword>
<dbReference type="Pfam" id="PF02080">
    <property type="entry name" value="TrkA_C"/>
    <property type="match status" value="2"/>
</dbReference>
<dbReference type="GO" id="GO:0015079">
    <property type="term" value="F:potassium ion transmembrane transporter activity"/>
    <property type="evidence" value="ECO:0007669"/>
    <property type="project" value="InterPro"/>
</dbReference>
<dbReference type="PROSITE" id="PS51201">
    <property type="entry name" value="RCK_N"/>
    <property type="match status" value="2"/>
</dbReference>
<dbReference type="EMBL" id="UINC01014888">
    <property type="protein sequence ID" value="SVA63140.1"/>
    <property type="molecule type" value="Genomic_DNA"/>
</dbReference>
<dbReference type="InterPro" id="IPR003148">
    <property type="entry name" value="RCK_N"/>
</dbReference>
<feature type="domain" description="RCK N-terminal" evidence="6">
    <location>
        <begin position="230"/>
        <end position="349"/>
    </location>
</feature>
<keyword evidence="5" id="KW-0406">Ion transport</keyword>
<dbReference type="GO" id="GO:0005886">
    <property type="term" value="C:plasma membrane"/>
    <property type="evidence" value="ECO:0007669"/>
    <property type="project" value="InterPro"/>
</dbReference>
<organism evidence="8">
    <name type="scientific">marine metagenome</name>
    <dbReference type="NCBI Taxonomy" id="408172"/>
    <lineage>
        <taxon>unclassified sequences</taxon>
        <taxon>metagenomes</taxon>
        <taxon>ecological metagenomes</taxon>
    </lineage>
</organism>
<evidence type="ECO:0000259" key="6">
    <source>
        <dbReference type="PROSITE" id="PS51201"/>
    </source>
</evidence>
<dbReference type="InterPro" id="IPR006037">
    <property type="entry name" value="RCK_C"/>
</dbReference>
<dbReference type="PRINTS" id="PR00335">
    <property type="entry name" value="KUPTAKETRKA"/>
</dbReference>
<dbReference type="InterPro" id="IPR006036">
    <property type="entry name" value="K_uptake_TrkA"/>
</dbReference>
<evidence type="ECO:0000313" key="8">
    <source>
        <dbReference type="EMBL" id="SVA63140.1"/>
    </source>
</evidence>
<dbReference type="NCBIfam" id="NF007032">
    <property type="entry name" value="PRK09496.1-4"/>
    <property type="match status" value="1"/>
</dbReference>
<sequence>MKILIVGAGIVGNNLAQELSEEGHDISIIDQDPEKIRRISETLDVMSVCGNACLPSILVKAGIRDMEMVIAVANKDETNLMVCSLASKFKVPKRFARLRSMEFAGSGQIFPHEELFVDQAINPGEIITDTVIKLLQTPGAVNVAEFAQGKVLLREFDLPENAPLTGKSIEELASISDLDLILIVAVVRGGKLIIPKPEDVLQTGDRIYTMVYKEFLPFLLPMLNKTVDEVKKIVIFSANRVSINLAKALEEIVKDVCIIEPSRETANKAAKELSKTLVHHGTGTDLDLFNDINMEDVDFFMALSDDDENNILAALLAKKYGARRALAITNDPEYLPILDSIGMDITINPRLIVVSTILKHLRKGGVISVFKLVEDAEVMELVVDANSAIAGNKVSDLKFPKDAMIGAILRQGEMMVPDEGLTILEGDSVIVVVLSSAIEKIEKLFGHKRHFFRF</sequence>
<evidence type="ECO:0000256" key="3">
    <source>
        <dbReference type="ARBA" id="ARBA00022958"/>
    </source>
</evidence>
<feature type="domain" description="RCK N-terminal" evidence="6">
    <location>
        <begin position="1"/>
        <end position="121"/>
    </location>
</feature>
<dbReference type="NCBIfam" id="NF007031">
    <property type="entry name" value="PRK09496.1-2"/>
    <property type="match status" value="1"/>
</dbReference>
<dbReference type="SUPFAM" id="SSF51735">
    <property type="entry name" value="NAD(P)-binding Rossmann-fold domains"/>
    <property type="match status" value="2"/>
</dbReference>
<gene>
    <name evidence="8" type="ORF">METZ01_LOCUS115994</name>
</gene>
<dbReference type="InterPro" id="IPR036291">
    <property type="entry name" value="NAD(P)-bd_dom_sf"/>
</dbReference>
<reference evidence="8" key="1">
    <citation type="submission" date="2018-05" db="EMBL/GenBank/DDBJ databases">
        <authorList>
            <person name="Lanie J.A."/>
            <person name="Ng W.-L."/>
            <person name="Kazmierczak K.M."/>
            <person name="Andrzejewski T.M."/>
            <person name="Davidsen T.M."/>
            <person name="Wayne K.J."/>
            <person name="Tettelin H."/>
            <person name="Glass J.I."/>
            <person name="Rusch D."/>
            <person name="Podicherti R."/>
            <person name="Tsui H.-C.T."/>
            <person name="Winkler M.E."/>
        </authorList>
    </citation>
    <scope>NUCLEOTIDE SEQUENCE</scope>
</reference>
<dbReference type="PROSITE" id="PS51202">
    <property type="entry name" value="RCK_C"/>
    <property type="match status" value="2"/>
</dbReference>
<dbReference type="PANTHER" id="PTHR43833:SF5">
    <property type="entry name" value="TRK SYSTEM POTASSIUM UPTAKE PROTEIN TRKA"/>
    <property type="match status" value="1"/>
</dbReference>
<dbReference type="AlphaFoldDB" id="A0A381XEU5"/>
<evidence type="ECO:0000256" key="2">
    <source>
        <dbReference type="ARBA" id="ARBA00022538"/>
    </source>
</evidence>
<feature type="domain" description="RCK C-terminal" evidence="7">
    <location>
        <begin position="141"/>
        <end position="225"/>
    </location>
</feature>
<accession>A0A381XEU5</accession>
<dbReference type="SUPFAM" id="SSF116726">
    <property type="entry name" value="TrkA C-terminal domain-like"/>
    <property type="match status" value="2"/>
</dbReference>
<dbReference type="NCBIfam" id="NF007039">
    <property type="entry name" value="PRK09496.3-2"/>
    <property type="match status" value="1"/>
</dbReference>
<keyword evidence="4" id="KW-0520">NAD</keyword>
<dbReference type="InterPro" id="IPR050721">
    <property type="entry name" value="Trk_Ktr_HKT_K-transport"/>
</dbReference>
<keyword evidence="2" id="KW-0633">Potassium transport</keyword>
<proteinExistence type="predicted"/>
<dbReference type="PANTHER" id="PTHR43833">
    <property type="entry name" value="POTASSIUM CHANNEL PROTEIN 2-RELATED-RELATED"/>
    <property type="match status" value="1"/>
</dbReference>
<feature type="domain" description="RCK C-terminal" evidence="7">
    <location>
        <begin position="365"/>
        <end position="447"/>
    </location>
</feature>
<dbReference type="Gene3D" id="3.40.50.720">
    <property type="entry name" value="NAD(P)-binding Rossmann-like Domain"/>
    <property type="match status" value="2"/>
</dbReference>
<evidence type="ECO:0000256" key="5">
    <source>
        <dbReference type="ARBA" id="ARBA00023065"/>
    </source>
</evidence>
<evidence type="ECO:0000256" key="4">
    <source>
        <dbReference type="ARBA" id="ARBA00023027"/>
    </source>
</evidence>
<protein>
    <recommendedName>
        <fullName evidence="9">RCK C-terminal domain-containing protein</fullName>
    </recommendedName>
</protein>
<dbReference type="Gene3D" id="3.30.70.1450">
    <property type="entry name" value="Regulator of K+ conductance, C-terminal domain"/>
    <property type="match status" value="2"/>
</dbReference>
<keyword evidence="3" id="KW-0630">Potassium</keyword>